<dbReference type="VEuPathDB" id="AmoebaDB:NAEGRDRAFT_57921"/>
<organism evidence="8">
    <name type="scientific">Naegleria gruberi</name>
    <name type="common">Amoeba</name>
    <dbReference type="NCBI Taxonomy" id="5762"/>
    <lineage>
        <taxon>Eukaryota</taxon>
        <taxon>Discoba</taxon>
        <taxon>Heterolobosea</taxon>
        <taxon>Tetramitia</taxon>
        <taxon>Eutetramitia</taxon>
        <taxon>Vahlkampfiidae</taxon>
        <taxon>Naegleria</taxon>
    </lineage>
</organism>
<dbReference type="AlphaFoldDB" id="D2VE12"/>
<dbReference type="Pfam" id="PF00505">
    <property type="entry name" value="HMG_box"/>
    <property type="match status" value="2"/>
</dbReference>
<dbReference type="SUPFAM" id="SSF47095">
    <property type="entry name" value="HMG-box"/>
    <property type="match status" value="2"/>
</dbReference>
<evidence type="ECO:0000313" key="7">
    <source>
        <dbReference type="EMBL" id="EFC44997.1"/>
    </source>
</evidence>
<evidence type="ECO:0000259" key="6">
    <source>
        <dbReference type="PROSITE" id="PS50118"/>
    </source>
</evidence>
<evidence type="ECO:0000256" key="3">
    <source>
        <dbReference type="ARBA" id="ARBA00023242"/>
    </source>
</evidence>
<dbReference type="PANTHER" id="PTHR48112">
    <property type="entry name" value="HIGH MOBILITY GROUP PROTEIN DSP1"/>
    <property type="match status" value="1"/>
</dbReference>
<gene>
    <name evidence="7" type="ORF">NAEGRDRAFT_57921</name>
</gene>
<dbReference type="Gene3D" id="1.10.30.10">
    <property type="entry name" value="High mobility group box domain"/>
    <property type="match status" value="2"/>
</dbReference>
<dbReference type="GeneID" id="8849298"/>
<dbReference type="Proteomes" id="UP000006671">
    <property type="component" value="Unassembled WGS sequence"/>
</dbReference>
<dbReference type="InterPro" id="IPR009071">
    <property type="entry name" value="HMG_box_dom"/>
</dbReference>
<evidence type="ECO:0000313" key="8">
    <source>
        <dbReference type="Proteomes" id="UP000006671"/>
    </source>
</evidence>
<dbReference type="SMART" id="SM00398">
    <property type="entry name" value="HMG"/>
    <property type="match status" value="2"/>
</dbReference>
<feature type="compositionally biased region" description="Basic and acidic residues" evidence="5">
    <location>
        <begin position="127"/>
        <end position="164"/>
    </location>
</feature>
<feature type="DNA-binding region" description="HMG box" evidence="4">
    <location>
        <begin position="16"/>
        <end position="84"/>
    </location>
</feature>
<keyword evidence="2 4" id="KW-0238">DNA-binding</keyword>
<dbReference type="GO" id="GO:0005634">
    <property type="term" value="C:nucleus"/>
    <property type="evidence" value="ECO:0007669"/>
    <property type="project" value="UniProtKB-SubCell"/>
</dbReference>
<evidence type="ECO:0000256" key="2">
    <source>
        <dbReference type="ARBA" id="ARBA00023125"/>
    </source>
</evidence>
<reference evidence="7 8" key="1">
    <citation type="journal article" date="2010" name="Cell">
        <title>The genome of Naegleria gruberi illuminates early eukaryotic versatility.</title>
        <authorList>
            <person name="Fritz-Laylin L.K."/>
            <person name="Prochnik S.E."/>
            <person name="Ginger M.L."/>
            <person name="Dacks J.B."/>
            <person name="Carpenter M.L."/>
            <person name="Field M.C."/>
            <person name="Kuo A."/>
            <person name="Paredez A."/>
            <person name="Chapman J."/>
            <person name="Pham J."/>
            <person name="Shu S."/>
            <person name="Neupane R."/>
            <person name="Cipriano M."/>
            <person name="Mancuso J."/>
            <person name="Tu H."/>
            <person name="Salamov A."/>
            <person name="Lindquist E."/>
            <person name="Shapiro H."/>
            <person name="Lucas S."/>
            <person name="Grigoriev I.V."/>
            <person name="Cande W.Z."/>
            <person name="Fulton C."/>
            <person name="Rokhsar D.S."/>
            <person name="Dawson S.C."/>
        </authorList>
    </citation>
    <scope>NUCLEOTIDE SEQUENCE [LARGE SCALE GENOMIC DNA]</scope>
    <source>
        <strain evidence="7 8">NEG-M</strain>
    </source>
</reference>
<feature type="compositionally biased region" description="Acidic residues" evidence="5">
    <location>
        <begin position="77"/>
        <end position="86"/>
    </location>
</feature>
<dbReference type="InParanoid" id="D2VE12"/>
<keyword evidence="8" id="KW-1185">Reference proteome</keyword>
<dbReference type="InterPro" id="IPR050342">
    <property type="entry name" value="HMGB"/>
</dbReference>
<feature type="domain" description="HMG box" evidence="6">
    <location>
        <begin position="16"/>
        <end position="84"/>
    </location>
</feature>
<dbReference type="OMA" id="YADEMAS"/>
<dbReference type="InterPro" id="IPR036910">
    <property type="entry name" value="HMG_box_dom_sf"/>
</dbReference>
<evidence type="ECO:0000256" key="4">
    <source>
        <dbReference type="PROSITE-ProRule" id="PRU00267"/>
    </source>
</evidence>
<dbReference type="OrthoDB" id="1919336at2759"/>
<dbReference type="KEGG" id="ngr:NAEGRDRAFT_57921"/>
<evidence type="ECO:0000256" key="5">
    <source>
        <dbReference type="SAM" id="MobiDB-lite"/>
    </source>
</evidence>
<sequence length="205" mass="23363">MPPKKKAAADSDDEKPKRAPTPLALFKEDNMEKVKKDNAGKKQNEINKILSQMFKDADDDVKEKYTKKSKKLKAELEGDDDEEEEEKTTTKGSKKRGAPKKSDEEKTTTSDKPKRAQSALQIFQAAKLEETKNKKENEGKKPAELKKILSEMWKEMDDDEKKPYVDLSNQQKEQNKAAKKSSAPPKKKKKKDESEDEEGSESDEE</sequence>
<dbReference type="EMBL" id="GG738865">
    <property type="protein sequence ID" value="EFC44997.1"/>
    <property type="molecule type" value="Genomic_DNA"/>
</dbReference>
<feature type="compositionally biased region" description="Basic and acidic residues" evidence="5">
    <location>
        <begin position="26"/>
        <end position="45"/>
    </location>
</feature>
<accession>D2VE12</accession>
<dbReference type="PROSITE" id="PS50118">
    <property type="entry name" value="HMG_BOX_2"/>
    <property type="match status" value="2"/>
</dbReference>
<proteinExistence type="predicted"/>
<feature type="compositionally biased region" description="Acidic residues" evidence="5">
    <location>
        <begin position="194"/>
        <end position="205"/>
    </location>
</feature>
<dbReference type="GO" id="GO:0003677">
    <property type="term" value="F:DNA binding"/>
    <property type="evidence" value="ECO:0007669"/>
    <property type="project" value="UniProtKB-UniRule"/>
</dbReference>
<feature type="DNA-binding region" description="HMG box" evidence="4">
    <location>
        <begin position="113"/>
        <end position="183"/>
    </location>
</feature>
<dbReference type="RefSeq" id="XP_002677741.1">
    <property type="nucleotide sequence ID" value="XM_002677695.1"/>
</dbReference>
<feature type="region of interest" description="Disordered" evidence="5">
    <location>
        <begin position="1"/>
        <end position="205"/>
    </location>
</feature>
<protein>
    <recommendedName>
        <fullName evidence="6">HMG box domain-containing protein</fullName>
    </recommendedName>
</protein>
<feature type="compositionally biased region" description="Basic and acidic residues" evidence="5">
    <location>
        <begin position="61"/>
        <end position="76"/>
    </location>
</feature>
<comment type="subcellular location">
    <subcellularLocation>
        <location evidence="1">Nucleus</location>
    </subcellularLocation>
</comment>
<evidence type="ECO:0000256" key="1">
    <source>
        <dbReference type="ARBA" id="ARBA00004123"/>
    </source>
</evidence>
<keyword evidence="3 4" id="KW-0539">Nucleus</keyword>
<name>D2VE12_NAEGR</name>
<dbReference type="PANTHER" id="PTHR48112:SF32">
    <property type="entry name" value="HIGH MOBILITY GROUP PROTEIN B3"/>
    <property type="match status" value="1"/>
</dbReference>
<feature type="compositionally biased region" description="Basic and acidic residues" evidence="5">
    <location>
        <begin position="100"/>
        <end position="114"/>
    </location>
</feature>
<feature type="domain" description="HMG box" evidence="6">
    <location>
        <begin position="113"/>
        <end position="183"/>
    </location>
</feature>